<dbReference type="AlphaFoldDB" id="A0A497VBC3"/>
<comment type="caution">
    <text evidence="1">The sequence shown here is derived from an EMBL/GenBank/DDBJ whole genome shotgun (WGS) entry which is preliminary data.</text>
</comment>
<organism evidence="1 2">
    <name type="scientific">Litoreibacter meonggei</name>
    <dbReference type="NCBI Taxonomy" id="1049199"/>
    <lineage>
        <taxon>Bacteria</taxon>
        <taxon>Pseudomonadati</taxon>
        <taxon>Pseudomonadota</taxon>
        <taxon>Alphaproteobacteria</taxon>
        <taxon>Rhodobacterales</taxon>
        <taxon>Roseobacteraceae</taxon>
        <taxon>Litoreibacter</taxon>
    </lineage>
</organism>
<dbReference type="RefSeq" id="WP_121028171.1">
    <property type="nucleotide sequence ID" value="NZ_RCCE01000009.1"/>
</dbReference>
<protein>
    <submittedName>
        <fullName evidence="1">Uncharacterized protein</fullName>
    </submittedName>
</protein>
<proteinExistence type="predicted"/>
<reference evidence="1 2" key="1">
    <citation type="submission" date="2018-10" db="EMBL/GenBank/DDBJ databases">
        <title>Genomic Encyclopedia of Archaeal and Bacterial Type Strains, Phase II (KMG-II): from individual species to whole genera.</title>
        <authorList>
            <person name="Goeker M."/>
        </authorList>
    </citation>
    <scope>NUCLEOTIDE SEQUENCE [LARGE SCALE GENOMIC DNA]</scope>
    <source>
        <strain evidence="1 2">DSM 29466</strain>
    </source>
</reference>
<sequence>MTDAPKDDDFVFVEVTKTFMMSKAQARKMVSVSRLIHSDRTFFSRDDDGTEIRTTGEDFLTEDMDHDYAEAAGELADPEGLLGLELVSTSSKNLDANAVDELVRFWPDNWRSDALKRLDDLDD</sequence>
<name>A0A497VBC3_9RHOB</name>
<evidence type="ECO:0000313" key="2">
    <source>
        <dbReference type="Proteomes" id="UP000269157"/>
    </source>
</evidence>
<gene>
    <name evidence="1" type="ORF">BCF46_3826</name>
</gene>
<accession>A0A497VBC3</accession>
<keyword evidence="2" id="KW-1185">Reference proteome</keyword>
<evidence type="ECO:0000313" key="1">
    <source>
        <dbReference type="EMBL" id="RLJ36244.1"/>
    </source>
</evidence>
<dbReference type="EMBL" id="RCCE01000009">
    <property type="protein sequence ID" value="RLJ36244.1"/>
    <property type="molecule type" value="Genomic_DNA"/>
</dbReference>
<dbReference type="Proteomes" id="UP000269157">
    <property type="component" value="Unassembled WGS sequence"/>
</dbReference>